<dbReference type="AlphaFoldDB" id="H2C1E8"/>
<evidence type="ECO:0000256" key="4">
    <source>
        <dbReference type="ARBA" id="ARBA00022982"/>
    </source>
</evidence>
<dbReference type="InterPro" id="IPR017896">
    <property type="entry name" value="4Fe4S_Fe-S-bd"/>
</dbReference>
<keyword evidence="3" id="KW-0479">Metal-binding</keyword>
<evidence type="ECO:0000256" key="2">
    <source>
        <dbReference type="ARBA" id="ARBA00022485"/>
    </source>
</evidence>
<dbReference type="GO" id="GO:0016491">
    <property type="term" value="F:oxidoreductase activity"/>
    <property type="evidence" value="ECO:0007669"/>
    <property type="project" value="UniProtKB-ARBA"/>
</dbReference>
<keyword evidence="5" id="KW-0408">Iron</keyword>
<protein>
    <submittedName>
        <fullName evidence="8">Fe-S oxidoreductase</fullName>
    </submittedName>
</protein>
<reference evidence="8 9" key="1">
    <citation type="submission" date="2012-01" db="EMBL/GenBank/DDBJ databases">
        <title>Improved High-Quality Draft sequence of Metallosphaera yellowstonensis MK1.</title>
        <authorList>
            <consortium name="US DOE Joint Genome Institute"/>
            <person name="Lucas S."/>
            <person name="Han J."/>
            <person name="Cheng J.-F."/>
            <person name="Goodwin L."/>
            <person name="Pitluck S."/>
            <person name="Peters L."/>
            <person name="Teshima H."/>
            <person name="Detter J.C."/>
            <person name="Han C."/>
            <person name="Tapia R."/>
            <person name="Land M."/>
            <person name="Hauser L."/>
            <person name="Kyrpides N."/>
            <person name="Kozubal M."/>
            <person name="Macur R.E."/>
            <person name="Jay Z."/>
            <person name="Inskeep W."/>
            <person name="Woyke T."/>
        </authorList>
    </citation>
    <scope>NUCLEOTIDE SEQUENCE [LARGE SCALE GENOMIC DNA]</scope>
    <source>
        <strain evidence="8 9">MK1</strain>
    </source>
</reference>
<keyword evidence="1" id="KW-0813">Transport</keyword>
<name>H2C1E8_9CREN</name>
<evidence type="ECO:0000259" key="7">
    <source>
        <dbReference type="Pfam" id="PF13183"/>
    </source>
</evidence>
<evidence type="ECO:0000313" key="8">
    <source>
        <dbReference type="EMBL" id="EHP70069.1"/>
    </source>
</evidence>
<accession>H2C1E8</accession>
<dbReference type="InterPro" id="IPR009051">
    <property type="entry name" value="Helical_ferredxn"/>
</dbReference>
<evidence type="ECO:0000256" key="3">
    <source>
        <dbReference type="ARBA" id="ARBA00022723"/>
    </source>
</evidence>
<evidence type="ECO:0000256" key="6">
    <source>
        <dbReference type="ARBA" id="ARBA00023014"/>
    </source>
</evidence>
<dbReference type="InterPro" id="IPR017900">
    <property type="entry name" value="4Fe4S_Fe_S_CS"/>
</dbReference>
<evidence type="ECO:0000256" key="5">
    <source>
        <dbReference type="ARBA" id="ARBA00023004"/>
    </source>
</evidence>
<evidence type="ECO:0000313" key="9">
    <source>
        <dbReference type="Proteomes" id="UP000003980"/>
    </source>
</evidence>
<keyword evidence="6" id="KW-0411">Iron-sulfur</keyword>
<organism evidence="8 9">
    <name type="scientific">Metallosphaera yellowstonensis MK1</name>
    <dbReference type="NCBI Taxonomy" id="671065"/>
    <lineage>
        <taxon>Archaea</taxon>
        <taxon>Thermoproteota</taxon>
        <taxon>Thermoprotei</taxon>
        <taxon>Sulfolobales</taxon>
        <taxon>Sulfolobaceae</taxon>
        <taxon>Metallosphaera</taxon>
    </lineage>
</organism>
<dbReference type="SUPFAM" id="SSF46548">
    <property type="entry name" value="alpha-helical ferredoxin"/>
    <property type="match status" value="1"/>
</dbReference>
<proteinExistence type="predicted"/>
<dbReference type="Proteomes" id="UP000003980">
    <property type="component" value="Unassembled WGS sequence"/>
</dbReference>
<keyword evidence="4" id="KW-0249">Electron transport</keyword>
<dbReference type="OrthoDB" id="42878at2157"/>
<evidence type="ECO:0000256" key="1">
    <source>
        <dbReference type="ARBA" id="ARBA00022448"/>
    </source>
</evidence>
<dbReference type="eggNOG" id="arCOG00333">
    <property type="taxonomic scope" value="Archaea"/>
</dbReference>
<feature type="domain" description="4Fe-4S ferredoxin-type" evidence="7">
    <location>
        <begin position="43"/>
        <end position="123"/>
    </location>
</feature>
<keyword evidence="9" id="KW-1185">Reference proteome</keyword>
<gene>
    <name evidence="8" type="ORF">MetMK1DRAFT_00005710</name>
</gene>
<dbReference type="HOGENOM" id="CLU_690056_0_0_2"/>
<sequence length="426" mass="48170">MATEGRKGEVCGGFKVEGKNVKLGRRLVSRALDELSPYDVWGIQECMRCGVCRYTCPFWLDGQEATDIPAWRTYEVNKVYSMFYTGYGVVVRFLRLRGIKSSEFLKWRESAYNCTACGACTETSPLEIPNWYTAILLRRMLHLSGTNLEGAEEWAGNTKKTGNALGLTREEWGESAKSHGLPVDERADVLYVPSALEAKDPNVLGQVSSLFSTLKEKWTVSSQVSDVGYYAYLAGDFETAREQFDRVFQEAKRLGVKRIVTSDGSGFFFLRWQAPKSLGRKIDTPVEHLTETVYEAYRAGRVKVDQADVKEDTTVHDSEFMSRLGGVERPHRELMKAVLPSYREPKASPSSHTLFTCGHHLELLKEKEEKLKRVRMYSVRQLASWAKTVVTFDPNCNLSMLNGIKDGQGLSKSYYFTEVLSKAVRT</sequence>
<dbReference type="RefSeq" id="WP_009070447.1">
    <property type="nucleotide sequence ID" value="NZ_JH597761.1"/>
</dbReference>
<dbReference type="PROSITE" id="PS00198">
    <property type="entry name" value="4FE4S_FER_1"/>
    <property type="match status" value="1"/>
</dbReference>
<dbReference type="Gene3D" id="1.10.1060.10">
    <property type="entry name" value="Alpha-helical ferredoxin"/>
    <property type="match status" value="1"/>
</dbReference>
<dbReference type="Pfam" id="PF13183">
    <property type="entry name" value="Fer4_8"/>
    <property type="match status" value="1"/>
</dbReference>
<dbReference type="STRING" id="671065.MetMK1DRAFT_00005710"/>
<dbReference type="GO" id="GO:0046872">
    <property type="term" value="F:metal ion binding"/>
    <property type="evidence" value="ECO:0007669"/>
    <property type="project" value="UniProtKB-KW"/>
</dbReference>
<dbReference type="PANTHER" id="PTHR43551">
    <property type="entry name" value="FUMARATE REDUCTASE IRON-SULFUR SUBUNIT"/>
    <property type="match status" value="1"/>
</dbReference>
<dbReference type="EMBL" id="JH597761">
    <property type="protein sequence ID" value="EHP70069.1"/>
    <property type="molecule type" value="Genomic_DNA"/>
</dbReference>
<dbReference type="GO" id="GO:0051539">
    <property type="term" value="F:4 iron, 4 sulfur cluster binding"/>
    <property type="evidence" value="ECO:0007669"/>
    <property type="project" value="UniProtKB-KW"/>
</dbReference>
<keyword evidence="2" id="KW-0004">4Fe-4S</keyword>
<dbReference type="PANTHER" id="PTHR43551:SF1">
    <property type="entry name" value="HETERODISULFIDE REDUCTASE"/>
    <property type="match status" value="1"/>
</dbReference>